<reference evidence="5" key="1">
    <citation type="submission" date="2016-04" db="UniProtKB">
        <authorList>
            <consortium name="WormBaseParasite"/>
        </authorList>
    </citation>
    <scope>IDENTIFICATION</scope>
</reference>
<sequence>MFKGNGVAADAVGGKDGKDSSGDPQFPGGLPMNGSGGDGKDCVDGSGTTNYAAVAAAAAASAAATERKLVEVTEKARDLESTISTLQKELGRAQDQKDIKFPSEVKPIDSMFEL</sequence>
<dbReference type="STRING" id="6216.A0A158QE09"/>
<organism evidence="5">
    <name type="scientific">Hymenolepis diminuta</name>
    <name type="common">Rat tapeworm</name>
    <dbReference type="NCBI Taxonomy" id="6216"/>
    <lineage>
        <taxon>Eukaryota</taxon>
        <taxon>Metazoa</taxon>
        <taxon>Spiralia</taxon>
        <taxon>Lophotrochozoa</taxon>
        <taxon>Platyhelminthes</taxon>
        <taxon>Cestoda</taxon>
        <taxon>Eucestoda</taxon>
        <taxon>Cyclophyllidea</taxon>
        <taxon>Hymenolepididae</taxon>
        <taxon>Hymenolepis</taxon>
    </lineage>
</organism>
<dbReference type="WBParaSite" id="HDID_0000416401-mRNA-1">
    <property type="protein sequence ID" value="HDID_0000416401-mRNA-1"/>
    <property type="gene ID" value="HDID_0000416401"/>
</dbReference>
<feature type="compositionally biased region" description="Low complexity" evidence="2">
    <location>
        <begin position="1"/>
        <end position="12"/>
    </location>
</feature>
<evidence type="ECO:0000313" key="3">
    <source>
        <dbReference type="EMBL" id="VDL44737.1"/>
    </source>
</evidence>
<accession>A0A158QE09</accession>
<name>A0A158QE09_HYMDI</name>
<evidence type="ECO:0000313" key="5">
    <source>
        <dbReference type="WBParaSite" id="HDID_0000416401-mRNA-1"/>
    </source>
</evidence>
<dbReference type="AlphaFoldDB" id="A0A158QE09"/>
<reference evidence="3 4" key="2">
    <citation type="submission" date="2018-11" db="EMBL/GenBank/DDBJ databases">
        <authorList>
            <consortium name="Pathogen Informatics"/>
        </authorList>
    </citation>
    <scope>NUCLEOTIDE SEQUENCE [LARGE SCALE GENOMIC DNA]</scope>
</reference>
<feature type="coiled-coil region" evidence="1">
    <location>
        <begin position="62"/>
        <end position="96"/>
    </location>
</feature>
<evidence type="ECO:0000313" key="4">
    <source>
        <dbReference type="Proteomes" id="UP000274504"/>
    </source>
</evidence>
<dbReference type="Proteomes" id="UP000274504">
    <property type="component" value="Unassembled WGS sequence"/>
</dbReference>
<keyword evidence="1" id="KW-0175">Coiled coil</keyword>
<feature type="region of interest" description="Disordered" evidence="2">
    <location>
        <begin position="1"/>
        <end position="45"/>
    </location>
</feature>
<proteinExistence type="predicted"/>
<evidence type="ECO:0000256" key="2">
    <source>
        <dbReference type="SAM" id="MobiDB-lite"/>
    </source>
</evidence>
<gene>
    <name evidence="3" type="ORF">HDID_LOCUS4162</name>
</gene>
<protein>
    <submittedName>
        <fullName evidence="5">WHEP-TRS domain-containing protein</fullName>
    </submittedName>
</protein>
<evidence type="ECO:0000256" key="1">
    <source>
        <dbReference type="SAM" id="Coils"/>
    </source>
</evidence>
<dbReference type="EMBL" id="UYSG01001482">
    <property type="protein sequence ID" value="VDL44737.1"/>
    <property type="molecule type" value="Genomic_DNA"/>
</dbReference>